<proteinExistence type="predicted"/>
<dbReference type="InterPro" id="IPR001444">
    <property type="entry name" value="Flag_bb_rod_N"/>
</dbReference>
<comment type="caution">
    <text evidence="3">The sequence shown here is derived from an EMBL/GenBank/DDBJ whole genome shotgun (WGS) entry which is preliminary data.</text>
</comment>
<feature type="domain" description="Flagellar basal body rod protein N-terminal" evidence="2">
    <location>
        <begin position="17"/>
        <end position="38"/>
    </location>
</feature>
<dbReference type="EMBL" id="JAOWKZ010000002">
    <property type="protein sequence ID" value="MCV2872462.1"/>
    <property type="molecule type" value="Genomic_DNA"/>
</dbReference>
<organism evidence="3 4">
    <name type="scientific">Albidovulum litorale</name>
    <dbReference type="NCBI Taxonomy" id="2984134"/>
    <lineage>
        <taxon>Bacteria</taxon>
        <taxon>Pseudomonadati</taxon>
        <taxon>Pseudomonadota</taxon>
        <taxon>Alphaproteobacteria</taxon>
        <taxon>Rhodobacterales</taxon>
        <taxon>Paracoccaceae</taxon>
        <taxon>Albidovulum</taxon>
    </lineage>
</organism>
<dbReference type="NCBIfam" id="NF009270">
    <property type="entry name" value="PRK12627.1"/>
    <property type="match status" value="1"/>
</dbReference>
<comment type="subcellular location">
    <subcellularLocation>
        <location evidence="1">Bacterial flagellum basal body</location>
    </subcellularLocation>
</comment>
<dbReference type="RefSeq" id="WP_263739644.1">
    <property type="nucleotide sequence ID" value="NZ_JAOWKZ010000002.1"/>
</dbReference>
<evidence type="ECO:0000256" key="1">
    <source>
        <dbReference type="ARBA" id="ARBA00004117"/>
    </source>
</evidence>
<sequence length="129" mass="13885">MFEKPEVLTLASSLAAHAAERQSAIARNVANADTPGYRAQDLPDFAESYRAQEAGGMRRTRAGHLGAPVTPQNYTAVERPHQGALSPNGNSVSLETEMVKAADVRRDHDMALAIYGKSLAILRASLGRR</sequence>
<keyword evidence="4" id="KW-1185">Reference proteome</keyword>
<evidence type="ECO:0000313" key="4">
    <source>
        <dbReference type="Proteomes" id="UP001652564"/>
    </source>
</evidence>
<reference evidence="3 4" key="1">
    <citation type="submission" date="2022-10" db="EMBL/GenBank/DDBJ databases">
        <title>Defluviimonas sp. nov., isolated from ocean surface sediments.</title>
        <authorList>
            <person name="He W."/>
            <person name="Wang L."/>
            <person name="Zhang D.-F."/>
        </authorList>
    </citation>
    <scope>NUCLEOTIDE SEQUENCE [LARGE SCALE GENOMIC DNA]</scope>
    <source>
        <strain evidence="3 4">WL0050</strain>
    </source>
</reference>
<evidence type="ECO:0000259" key="2">
    <source>
        <dbReference type="Pfam" id="PF00460"/>
    </source>
</evidence>
<name>A0ABT2ZMU5_9RHOB</name>
<dbReference type="Pfam" id="PF00460">
    <property type="entry name" value="Flg_bb_rod"/>
    <property type="match status" value="1"/>
</dbReference>
<accession>A0ABT2ZMU5</accession>
<evidence type="ECO:0000313" key="3">
    <source>
        <dbReference type="EMBL" id="MCV2872462.1"/>
    </source>
</evidence>
<protein>
    <submittedName>
        <fullName evidence="3">FlgB family protein</fullName>
    </submittedName>
</protein>
<gene>
    <name evidence="3" type="ORF">OEZ71_09150</name>
</gene>
<dbReference type="Proteomes" id="UP001652564">
    <property type="component" value="Unassembled WGS sequence"/>
</dbReference>